<keyword evidence="2" id="KW-0812">Transmembrane</keyword>
<accession>A0A9W6Z5I5</accession>
<proteinExistence type="predicted"/>
<reference evidence="3" key="1">
    <citation type="submission" date="2023-04" db="EMBL/GenBank/DDBJ databases">
        <title>Ambrosiozyma monospora NBRC 1965.</title>
        <authorList>
            <person name="Ichikawa N."/>
            <person name="Sato H."/>
            <person name="Tonouchi N."/>
        </authorList>
    </citation>
    <scope>NUCLEOTIDE SEQUENCE</scope>
    <source>
        <strain evidence="3">NBRC 1965</strain>
    </source>
</reference>
<feature type="transmembrane region" description="Helical" evidence="2">
    <location>
        <begin position="46"/>
        <end position="65"/>
    </location>
</feature>
<feature type="region of interest" description="Disordered" evidence="1">
    <location>
        <begin position="1"/>
        <end position="25"/>
    </location>
</feature>
<dbReference type="EMBL" id="BSXU01008103">
    <property type="protein sequence ID" value="GMG58557.1"/>
    <property type="molecule type" value="Genomic_DNA"/>
</dbReference>
<organism evidence="3 4">
    <name type="scientific">Ambrosiozyma monospora</name>
    <name type="common">Yeast</name>
    <name type="synonym">Endomycopsis monosporus</name>
    <dbReference type="NCBI Taxonomy" id="43982"/>
    <lineage>
        <taxon>Eukaryota</taxon>
        <taxon>Fungi</taxon>
        <taxon>Dikarya</taxon>
        <taxon>Ascomycota</taxon>
        <taxon>Saccharomycotina</taxon>
        <taxon>Pichiomycetes</taxon>
        <taxon>Pichiales</taxon>
        <taxon>Pichiaceae</taxon>
        <taxon>Ambrosiozyma</taxon>
    </lineage>
</organism>
<gene>
    <name evidence="3" type="ORF">Amon01_000865700</name>
</gene>
<evidence type="ECO:0000313" key="4">
    <source>
        <dbReference type="Proteomes" id="UP001165063"/>
    </source>
</evidence>
<dbReference type="AlphaFoldDB" id="A0A9W6Z5I5"/>
<evidence type="ECO:0000256" key="2">
    <source>
        <dbReference type="SAM" id="Phobius"/>
    </source>
</evidence>
<name>A0A9W6Z5I5_AMBMO</name>
<dbReference type="Proteomes" id="UP001165063">
    <property type="component" value="Unassembled WGS sequence"/>
</dbReference>
<feature type="compositionally biased region" description="Basic and acidic residues" evidence="1">
    <location>
        <begin position="1"/>
        <end position="19"/>
    </location>
</feature>
<evidence type="ECO:0000313" key="3">
    <source>
        <dbReference type="EMBL" id="GMG58557.1"/>
    </source>
</evidence>
<keyword evidence="4" id="KW-1185">Reference proteome</keyword>
<sequence>MTNDQLHRSSPDPDPDSRPRPYTQESSACVVPVQTSQEGLALSSELFLVFAGAGAGASIFFMYSINSFMQFSLCYEQYGQDVFDNLPEQIKEGAVVGLNIFIPFSSFAQSWFHSPIPCFPVSHSSLNNGSVITA</sequence>
<comment type="caution">
    <text evidence="3">The sequence shown here is derived from an EMBL/GenBank/DDBJ whole genome shotgun (WGS) entry which is preliminary data.</text>
</comment>
<evidence type="ECO:0000256" key="1">
    <source>
        <dbReference type="SAM" id="MobiDB-lite"/>
    </source>
</evidence>
<keyword evidence="2" id="KW-0472">Membrane</keyword>
<protein>
    <submittedName>
        <fullName evidence="3">Unnamed protein product</fullName>
    </submittedName>
</protein>
<keyword evidence="2" id="KW-1133">Transmembrane helix</keyword>